<feature type="domain" description="Glycosyl hydrolase family 63 N-terminal" evidence="16">
    <location>
        <begin position="34"/>
        <end position="261"/>
    </location>
</feature>
<evidence type="ECO:0000256" key="14">
    <source>
        <dbReference type="SAM" id="SignalP"/>
    </source>
</evidence>
<dbReference type="GO" id="GO:0009311">
    <property type="term" value="P:oligosaccharide metabolic process"/>
    <property type="evidence" value="ECO:0007669"/>
    <property type="project" value="UniProtKB-UniRule"/>
</dbReference>
<dbReference type="InterPro" id="IPR031631">
    <property type="entry name" value="Glyco_hydro_63N"/>
</dbReference>
<gene>
    <name evidence="17" type="ORF">BN1211_3611</name>
</gene>
<keyword evidence="4 12" id="KW-0378">Hydrolase</keyword>
<dbReference type="Pfam" id="PF03200">
    <property type="entry name" value="Glyco_hydro_63"/>
    <property type="match status" value="1"/>
</dbReference>
<reference evidence="18" key="1">
    <citation type="journal article" date="2015" name="J. Biotechnol.">
        <title>The structure of the Cyberlindnera jadinii genome and its relation to Candida utilis analyzed by the occurrence of single nucleotide polymorphisms.</title>
        <authorList>
            <person name="Rupp O."/>
            <person name="Brinkrolf K."/>
            <person name="Buerth C."/>
            <person name="Kunigo M."/>
            <person name="Schneider J."/>
            <person name="Jaenicke S."/>
            <person name="Goesmann A."/>
            <person name="Puehler A."/>
            <person name="Jaeger K.-E."/>
            <person name="Ernst J.F."/>
        </authorList>
    </citation>
    <scope>NUCLEOTIDE SEQUENCE [LARGE SCALE GENOMIC DNA]</scope>
    <source>
        <strain evidence="18">ATCC 18201 / CBS 1600 / BCRC 20928 / JCM 3617 / NBRC 0987 / NRRL Y-1542</strain>
    </source>
</reference>
<dbReference type="EMBL" id="CDQK01000004">
    <property type="protein sequence ID" value="CEP23098.1"/>
    <property type="molecule type" value="Genomic_DNA"/>
</dbReference>
<name>A0A0H5C518_CYBJN</name>
<dbReference type="PANTHER" id="PTHR10412:SF11">
    <property type="entry name" value="MANNOSYL-OLIGOSACCHARIDE GLUCOSIDASE"/>
    <property type="match status" value="1"/>
</dbReference>
<protein>
    <recommendedName>
        <fullName evidence="11 12">Mannosyl-oligosaccharide glucosidase</fullName>
        <ecNumber evidence="11 12">3.2.1.106</ecNumber>
    </recommendedName>
    <alternativeName>
        <fullName evidence="13">Glucosidase I</fullName>
    </alternativeName>
</protein>
<evidence type="ECO:0000256" key="13">
    <source>
        <dbReference type="RuleBase" id="RU369107"/>
    </source>
</evidence>
<evidence type="ECO:0000256" key="10">
    <source>
        <dbReference type="ARBA" id="ARBA00023295"/>
    </source>
</evidence>
<dbReference type="GO" id="GO:0006487">
    <property type="term" value="P:protein N-linked glycosylation"/>
    <property type="evidence" value="ECO:0007669"/>
    <property type="project" value="UniProtKB-UniRule"/>
</dbReference>
<dbReference type="InterPro" id="IPR012341">
    <property type="entry name" value="6hp_glycosidase-like_sf"/>
</dbReference>
<accession>A0A0H5C518</accession>
<feature type="domain" description="Glycosyl hydrolase family 63 C-terminal" evidence="15">
    <location>
        <begin position="302"/>
        <end position="805"/>
    </location>
</feature>
<evidence type="ECO:0000259" key="16">
    <source>
        <dbReference type="Pfam" id="PF16923"/>
    </source>
</evidence>
<dbReference type="InterPro" id="IPR008928">
    <property type="entry name" value="6-hairpin_glycosidase_sf"/>
</dbReference>
<dbReference type="AlphaFoldDB" id="A0A0H5C518"/>
<feature type="chain" id="PRO_5005216509" description="Mannosyl-oligosaccharide glucosidase" evidence="14">
    <location>
        <begin position="19"/>
        <end position="810"/>
    </location>
</feature>
<comment type="similarity">
    <text evidence="2 12">Belongs to the glycosyl hydrolase 63 family.</text>
</comment>
<evidence type="ECO:0000256" key="12">
    <source>
        <dbReference type="RuleBase" id="RU368089"/>
    </source>
</evidence>
<comment type="catalytic activity">
    <reaction evidence="12">
        <text>N(4)-(alpha-D-Glc-(1-&gt;2)-alpha-D-Glc-(1-&gt;3)-alpha-D-Glc-(1-&gt;3)-alpha-D-Man-(1-&gt;2)-alpha-D-Man-(1-&gt;2)-alpha-D-Man-(1-&gt;3)-[alpha-D-Man-(1-&gt;2)-alpha-D-Man-(1-&gt;3)-[alpha-D-Man-(1-&gt;2)-alpha-D-Man-(1-&gt;6)]-alpha-D-Man-(1-&gt;6)]-beta-D-Man-(1-&gt;4)-beta-D-GlcNAc-(1-&gt;4)-beta-D-GlcNAc)-L-asparaginyl-[protein] + H2O = N(4)-(alpha-D-Glc-(1-&gt;3)-alpha-D-Glc-(1-&gt;3)-alpha-D-Man-(1-&gt;2)-alpha-D-Man-(1-&gt;2)-alpha-D-Man-(1-&gt;3)-[alpha-D-Man-(1-&gt;2)-alpha-D-Man-(1-&gt;3)-[alpha-D-Man-(1-&gt;2)-alpha-D-Man-(1-&gt;6)]-alpha-D-Man-(1-&gt;6)]-beta-D-Man-(1-&gt;4)-beta-D-GlcNAc-(1-&gt;4)-beta-D-GlcNAc)-L-asparaginyl-[protein] + beta-D-glucose</text>
        <dbReference type="Rhea" id="RHEA:55988"/>
        <dbReference type="Rhea" id="RHEA-COMP:12806"/>
        <dbReference type="Rhea" id="RHEA-COMP:14355"/>
        <dbReference type="ChEBI" id="CHEBI:15377"/>
        <dbReference type="ChEBI" id="CHEBI:15903"/>
        <dbReference type="ChEBI" id="CHEBI:59082"/>
        <dbReference type="ChEBI" id="CHEBI:132537"/>
        <dbReference type="EC" id="3.2.1.106"/>
    </reaction>
</comment>
<evidence type="ECO:0000313" key="18">
    <source>
        <dbReference type="Proteomes" id="UP000038830"/>
    </source>
</evidence>
<keyword evidence="10 12" id="KW-0326">Glycosidase</keyword>
<keyword evidence="14" id="KW-0732">Signal</keyword>
<evidence type="ECO:0000256" key="2">
    <source>
        <dbReference type="ARBA" id="ARBA00010833"/>
    </source>
</evidence>
<dbReference type="Pfam" id="PF16923">
    <property type="entry name" value="Glyco_hydro_63N"/>
    <property type="match status" value="1"/>
</dbReference>
<keyword evidence="3" id="KW-0812">Transmembrane</keyword>
<evidence type="ECO:0000313" key="17">
    <source>
        <dbReference type="EMBL" id="CEP23098.1"/>
    </source>
</evidence>
<keyword evidence="5 12" id="KW-0256">Endoplasmic reticulum</keyword>
<keyword evidence="9 13" id="KW-0325">Glycoprotein</keyword>
<evidence type="ECO:0000259" key="15">
    <source>
        <dbReference type="Pfam" id="PF03200"/>
    </source>
</evidence>
<dbReference type="InterPro" id="IPR038518">
    <property type="entry name" value="Glyco_hydro_63N_sf"/>
</dbReference>
<dbReference type="Proteomes" id="UP000038830">
    <property type="component" value="Unassembled WGS sequence"/>
</dbReference>
<dbReference type="SUPFAM" id="SSF48208">
    <property type="entry name" value="Six-hairpin glycosidases"/>
    <property type="match status" value="1"/>
</dbReference>
<keyword evidence="8" id="KW-0472">Membrane</keyword>
<evidence type="ECO:0000256" key="4">
    <source>
        <dbReference type="ARBA" id="ARBA00022801"/>
    </source>
</evidence>
<dbReference type="GO" id="GO:0004573">
    <property type="term" value="F:Glc3Man9GlcNAc2 oligosaccharide glucosidase activity"/>
    <property type="evidence" value="ECO:0007669"/>
    <property type="project" value="UniProtKB-UniRule"/>
</dbReference>
<sequence length="810" mass="93141">MLPILVPLVLFVVSSVCALESGIVGSYNKAIKESLLWGAYRPNAYVGIRPRLPHSLISGLFWFNADDMNSMNSIRHYCDQNLDFQGFGWEHYDPRFGGCQIMRDNELGIDISTDFVKTDDGNWALRVRGTPRKGYETNTISIIYYTSLEGPSSMLASATGYKDEGFPPGQSIKLFGQSMELGGFDLDITDGPSTNVHKRIKKSQMLEPDMNPRMTHYMSLNVPDDNAWKVTDIYGVLLQDSIKQLAEKHHQTSRTPDPSSLFTLRNLNHFEGNLHMVQKFFTGEFEFDIIYNSGNAENKITPESIPGLIKETRKKFDDKFETAFDIQEPFNSDTKYTTFAKETFANLLGGIGYYYGDHLVDRHSELNEETYDQIKLDGTLEGPFELFTSCPSRTFFPRGFYWDEGFHLIPMLDYDVDITLEILKSWFDLIDDDGWIAREQILGPEARSKVPEEFQVQSPKIANPPTMMLVFAKLLSKAKEAQDSRGFDSGLEEPEQVLEYGDLDFKDISDAHIKYPELLLDYSEHIYPKLQLHYNWFRKTQKGELDEFDRKPYSNIEAYRWSGRSYTHCLPSGLDDYPRAPVPDLAELNVDLISWMGIMTRAMKEIAQLLGKSEDAAKYQKIEHDIQQNIEDLHWSEDDKAYCDVSVNKHDDDAFFCFKGYVSLFPFLLKQMAPENPHLKDILELISDPEQLFSPYGIRSLSKEDPLYKTGENYWRSPIWYNINYLVLDALRYYATGENGSKLDESTRQLANETYTQLRINLVDNCLDNWSKTGYLFEQYDDVTGSGQRSKHFTGWTALVVSMMKMPPTL</sequence>
<dbReference type="Gene3D" id="2.70.98.110">
    <property type="entry name" value="Glycosyl hydrolase family 63, N-terminal domain"/>
    <property type="match status" value="1"/>
</dbReference>
<evidence type="ECO:0000256" key="3">
    <source>
        <dbReference type="ARBA" id="ARBA00022692"/>
    </source>
</evidence>
<feature type="signal peptide" evidence="14">
    <location>
        <begin position="1"/>
        <end position="18"/>
    </location>
</feature>
<evidence type="ECO:0000256" key="9">
    <source>
        <dbReference type="ARBA" id="ARBA00023180"/>
    </source>
</evidence>
<evidence type="ECO:0000256" key="1">
    <source>
        <dbReference type="ARBA" id="ARBA00004648"/>
    </source>
</evidence>
<evidence type="ECO:0000256" key="7">
    <source>
        <dbReference type="ARBA" id="ARBA00022989"/>
    </source>
</evidence>
<keyword evidence="6" id="KW-0735">Signal-anchor</keyword>
<proteinExistence type="inferred from homology"/>
<keyword evidence="7" id="KW-1133">Transmembrane helix</keyword>
<comment type="subcellular location">
    <subcellularLocation>
        <location evidence="1 12">Endoplasmic reticulum membrane</location>
        <topology evidence="1 12">Single-pass type II membrane protein</topology>
    </subcellularLocation>
</comment>
<dbReference type="InterPro" id="IPR031335">
    <property type="entry name" value="Glyco_hydro_63_C"/>
</dbReference>
<comment type="function">
    <text evidence="12">Cleaves the distal alpha 1,2-linked glucose residue from the Glc(3)Man(9)GlcNAc(2) oligosaccharide precursor.</text>
</comment>
<comment type="pathway">
    <text evidence="13">Glycan metabolism; N-glycan degradation.</text>
</comment>
<dbReference type="InterPro" id="IPR004888">
    <property type="entry name" value="Glycoside_hydrolase_63"/>
</dbReference>
<dbReference type="Gene3D" id="1.50.10.10">
    <property type="match status" value="1"/>
</dbReference>
<evidence type="ECO:0000256" key="5">
    <source>
        <dbReference type="ARBA" id="ARBA00022824"/>
    </source>
</evidence>
<evidence type="ECO:0000256" key="8">
    <source>
        <dbReference type="ARBA" id="ARBA00023136"/>
    </source>
</evidence>
<dbReference type="EC" id="3.2.1.106" evidence="11 12"/>
<dbReference type="GO" id="GO:0005789">
    <property type="term" value="C:endoplasmic reticulum membrane"/>
    <property type="evidence" value="ECO:0007669"/>
    <property type="project" value="UniProtKB-SubCell"/>
</dbReference>
<evidence type="ECO:0000256" key="6">
    <source>
        <dbReference type="ARBA" id="ARBA00022968"/>
    </source>
</evidence>
<organism evidence="17 18">
    <name type="scientific">Cyberlindnera jadinii (strain ATCC 18201 / CBS 1600 / BCRC 20928 / JCM 3617 / NBRC 0987 / NRRL Y-1542)</name>
    <name type="common">Torula yeast</name>
    <name type="synonym">Candida utilis</name>
    <dbReference type="NCBI Taxonomy" id="983966"/>
    <lineage>
        <taxon>Eukaryota</taxon>
        <taxon>Fungi</taxon>
        <taxon>Dikarya</taxon>
        <taxon>Ascomycota</taxon>
        <taxon>Saccharomycotina</taxon>
        <taxon>Saccharomycetes</taxon>
        <taxon>Phaffomycetales</taxon>
        <taxon>Phaffomycetaceae</taxon>
        <taxon>Cyberlindnera</taxon>
    </lineage>
</organism>
<dbReference type="PANTHER" id="PTHR10412">
    <property type="entry name" value="MANNOSYL-OLIGOSACCHARIDE GLUCOSIDASE"/>
    <property type="match status" value="1"/>
</dbReference>
<evidence type="ECO:0000256" key="11">
    <source>
        <dbReference type="ARBA" id="ARBA00038888"/>
    </source>
</evidence>